<dbReference type="PANTHER" id="PTHR43649:SF29">
    <property type="entry name" value="OSMOPROTECTIVE COMPOUNDS-BINDING PROTEIN GGTB"/>
    <property type="match status" value="1"/>
</dbReference>
<organism evidence="3 4">
    <name type="scientific">Amycolatopsis acididurans</name>
    <dbReference type="NCBI Taxonomy" id="2724524"/>
    <lineage>
        <taxon>Bacteria</taxon>
        <taxon>Bacillati</taxon>
        <taxon>Actinomycetota</taxon>
        <taxon>Actinomycetes</taxon>
        <taxon>Pseudonocardiales</taxon>
        <taxon>Pseudonocardiaceae</taxon>
        <taxon>Amycolatopsis</taxon>
    </lineage>
</organism>
<reference evidence="3 4" key="1">
    <citation type="submission" date="2020-04" db="EMBL/GenBank/DDBJ databases">
        <title>Novel species.</title>
        <authorList>
            <person name="Teo W.F.A."/>
            <person name="Lipun K."/>
            <person name="Srisuk N."/>
            <person name="Duangmal K."/>
        </authorList>
    </citation>
    <scope>NUCLEOTIDE SEQUENCE [LARGE SCALE GENOMIC DNA]</scope>
    <source>
        <strain evidence="3 4">K13G38</strain>
    </source>
</reference>
<dbReference type="EMBL" id="JAAXLS010000028">
    <property type="protein sequence ID" value="NKQ56888.1"/>
    <property type="molecule type" value="Genomic_DNA"/>
</dbReference>
<dbReference type="PANTHER" id="PTHR43649">
    <property type="entry name" value="ARABINOSE-BINDING PROTEIN-RELATED"/>
    <property type="match status" value="1"/>
</dbReference>
<dbReference type="InterPro" id="IPR006059">
    <property type="entry name" value="SBP"/>
</dbReference>
<dbReference type="Proteomes" id="UP000715441">
    <property type="component" value="Unassembled WGS sequence"/>
</dbReference>
<dbReference type="SUPFAM" id="SSF53850">
    <property type="entry name" value="Periplasmic binding protein-like II"/>
    <property type="match status" value="1"/>
</dbReference>
<keyword evidence="2" id="KW-0813">Transport</keyword>
<dbReference type="Gene3D" id="3.40.190.10">
    <property type="entry name" value="Periplasmic binding protein-like II"/>
    <property type="match status" value="2"/>
</dbReference>
<sequence>MLGLAVLMSVVVAGCGGGGFSGSSSDGTGTGKIRVLVNITPNLTQAYWDSLVKPFEDANPGVDVVIEAPTGKSVSDTLQQQLAAGSAPDVVETLMADKTLAPQLLDLTDESWVKGTPLVDQAALDGKIYNVGVGEQAQSLIFYNKQAFAKAGITEMPKTFDELTAAMGKLKAAGYLPMQTSGEYVTGLQVLQMADPSLAQTAPAWHQDIAAGKIKAGESMIPYFKLYQSWIDAGYIDKNALGLKYADAQQQFFSGKSAMFPMGSWFTASVAGAKPGFDVGVIPAPVLNGQSSPGPQGATMAAPYMIMKGTQQKALALKLVQWLVTDQQAVVSQLKQDGNFRSGITRDFTPLEADVQKILDSAPAKVAQGEGYGDATLPRGFNSAFNSEVQGLYIGHSPETVAEGVDRWVGAHK</sequence>
<dbReference type="InterPro" id="IPR050490">
    <property type="entry name" value="Bact_solute-bd_prot1"/>
</dbReference>
<dbReference type="Pfam" id="PF01547">
    <property type="entry name" value="SBP_bac_1"/>
    <property type="match status" value="1"/>
</dbReference>
<evidence type="ECO:0000313" key="3">
    <source>
        <dbReference type="EMBL" id="NKQ56888.1"/>
    </source>
</evidence>
<accession>A0ABX1JB23</accession>
<proteinExistence type="inferred from homology"/>
<evidence type="ECO:0000256" key="2">
    <source>
        <dbReference type="ARBA" id="ARBA00022448"/>
    </source>
</evidence>
<comment type="similarity">
    <text evidence="1">Belongs to the bacterial solute-binding protein 1 family.</text>
</comment>
<comment type="caution">
    <text evidence="3">The sequence shown here is derived from an EMBL/GenBank/DDBJ whole genome shotgun (WGS) entry which is preliminary data.</text>
</comment>
<gene>
    <name evidence="3" type="ORF">HFP15_28850</name>
</gene>
<evidence type="ECO:0000313" key="4">
    <source>
        <dbReference type="Proteomes" id="UP000715441"/>
    </source>
</evidence>
<protein>
    <submittedName>
        <fullName evidence="3">Extracellular solute-binding protein</fullName>
    </submittedName>
</protein>
<keyword evidence="4" id="KW-1185">Reference proteome</keyword>
<name>A0ABX1JB23_9PSEU</name>
<evidence type="ECO:0000256" key="1">
    <source>
        <dbReference type="ARBA" id="ARBA00008520"/>
    </source>
</evidence>